<dbReference type="GO" id="GO:0050380">
    <property type="term" value="F:undecaprenyl-diphosphatase activity"/>
    <property type="evidence" value="ECO:0007669"/>
    <property type="project" value="UniProtKB-UniRule"/>
</dbReference>
<evidence type="ECO:0000256" key="7">
    <source>
        <dbReference type="ARBA" id="ARBA00022801"/>
    </source>
</evidence>
<dbReference type="Pfam" id="PF02673">
    <property type="entry name" value="BacA"/>
    <property type="match status" value="1"/>
</dbReference>
<feature type="transmembrane region" description="Helical" evidence="17">
    <location>
        <begin position="41"/>
        <end position="59"/>
    </location>
</feature>
<feature type="transmembrane region" description="Helical" evidence="17">
    <location>
        <begin position="280"/>
        <end position="300"/>
    </location>
</feature>
<keyword evidence="10 17" id="KW-1133">Transmembrane helix</keyword>
<comment type="catalytic activity">
    <reaction evidence="16 17">
        <text>di-trans,octa-cis-undecaprenyl diphosphate + H2O = di-trans,octa-cis-undecaprenyl phosphate + phosphate + H(+)</text>
        <dbReference type="Rhea" id="RHEA:28094"/>
        <dbReference type="ChEBI" id="CHEBI:15377"/>
        <dbReference type="ChEBI" id="CHEBI:15378"/>
        <dbReference type="ChEBI" id="CHEBI:43474"/>
        <dbReference type="ChEBI" id="CHEBI:58405"/>
        <dbReference type="ChEBI" id="CHEBI:60392"/>
        <dbReference type="EC" id="3.6.1.27"/>
    </reaction>
</comment>
<evidence type="ECO:0000256" key="4">
    <source>
        <dbReference type="ARBA" id="ARBA00021581"/>
    </source>
</evidence>
<dbReference type="GO" id="GO:0009252">
    <property type="term" value="P:peptidoglycan biosynthetic process"/>
    <property type="evidence" value="ECO:0007669"/>
    <property type="project" value="UniProtKB-KW"/>
</dbReference>
<dbReference type="GO" id="GO:0046677">
    <property type="term" value="P:response to antibiotic"/>
    <property type="evidence" value="ECO:0007669"/>
    <property type="project" value="UniProtKB-UniRule"/>
</dbReference>
<evidence type="ECO:0000256" key="8">
    <source>
        <dbReference type="ARBA" id="ARBA00022960"/>
    </source>
</evidence>
<sequence length="314" mass="33713">MSIFDAIIQGIIQGLTEFLPVSSSGHLSISKHIFGIEMPGILFDIMLHLGTLIAVVFVYRQLIWRLIKEFGSLCVDIAHRNFKWSEMNHDRRLLFMLVIGLLPLFFLFVPIPGTGLDFKGLSDMLGSDSDILVEGLALLATSALLFAGIAANKRVKEVYRHKDASGRMVSSNGRKKIHTVDAILIGITQCLAAIFPGLSRSGSTLSVGLLRGINQQTALDYSFVLGIPSIAAAALVSILDMGDQADAVGAGALVAGIVTAAVVGFLAIKLLKWIVTTNKLHIFAFYTLIAGGLITVIGMIEHITGNNLFTGLPL</sequence>
<dbReference type="GO" id="GO:0071555">
    <property type="term" value="P:cell wall organization"/>
    <property type="evidence" value="ECO:0007669"/>
    <property type="project" value="UniProtKB-KW"/>
</dbReference>
<proteinExistence type="inferred from homology"/>
<keyword evidence="13 17" id="KW-0961">Cell wall biogenesis/degradation</keyword>
<keyword evidence="7 17" id="KW-0378">Hydrolase</keyword>
<keyword evidence="6 17" id="KW-0812">Transmembrane</keyword>
<evidence type="ECO:0000256" key="9">
    <source>
        <dbReference type="ARBA" id="ARBA00022984"/>
    </source>
</evidence>
<accession>A0A9D2LWZ6</accession>
<comment type="caution">
    <text evidence="18">The sequence shown here is derived from an EMBL/GenBank/DDBJ whole genome shotgun (WGS) entry which is preliminary data.</text>
</comment>
<name>A0A9D2LWZ6_9FIRM</name>
<dbReference type="PANTHER" id="PTHR30622">
    <property type="entry name" value="UNDECAPRENYL-DIPHOSPHATASE"/>
    <property type="match status" value="1"/>
</dbReference>
<keyword evidence="12 17" id="KW-0046">Antibiotic resistance</keyword>
<evidence type="ECO:0000256" key="14">
    <source>
        <dbReference type="ARBA" id="ARBA00032707"/>
    </source>
</evidence>
<dbReference type="EC" id="3.6.1.27" evidence="3 17"/>
<dbReference type="HAMAP" id="MF_01006">
    <property type="entry name" value="Undec_diphosphatase"/>
    <property type="match status" value="1"/>
</dbReference>
<feature type="transmembrane region" description="Helical" evidence="17">
    <location>
        <begin position="93"/>
        <end position="111"/>
    </location>
</feature>
<dbReference type="GO" id="GO:0005886">
    <property type="term" value="C:plasma membrane"/>
    <property type="evidence" value="ECO:0007669"/>
    <property type="project" value="UniProtKB-SubCell"/>
</dbReference>
<evidence type="ECO:0000256" key="15">
    <source>
        <dbReference type="ARBA" id="ARBA00032932"/>
    </source>
</evidence>
<evidence type="ECO:0000256" key="13">
    <source>
        <dbReference type="ARBA" id="ARBA00023316"/>
    </source>
</evidence>
<keyword evidence="8 17" id="KW-0133">Cell shape</keyword>
<comment type="similarity">
    <text evidence="2 17">Belongs to the UppP family.</text>
</comment>
<evidence type="ECO:0000256" key="12">
    <source>
        <dbReference type="ARBA" id="ARBA00023251"/>
    </source>
</evidence>
<feature type="transmembrane region" description="Helical" evidence="17">
    <location>
        <begin position="131"/>
        <end position="151"/>
    </location>
</feature>
<evidence type="ECO:0000256" key="1">
    <source>
        <dbReference type="ARBA" id="ARBA00004651"/>
    </source>
</evidence>
<dbReference type="AlphaFoldDB" id="A0A9D2LWZ6"/>
<evidence type="ECO:0000313" key="19">
    <source>
        <dbReference type="Proteomes" id="UP000824214"/>
    </source>
</evidence>
<comment type="subcellular location">
    <subcellularLocation>
        <location evidence="1 17">Cell membrane</location>
        <topology evidence="1 17">Multi-pass membrane protein</topology>
    </subcellularLocation>
</comment>
<feature type="transmembrane region" description="Helical" evidence="17">
    <location>
        <begin position="218"/>
        <end position="236"/>
    </location>
</feature>
<dbReference type="PANTHER" id="PTHR30622:SF2">
    <property type="entry name" value="UNDECAPRENYL-DIPHOSPHATASE"/>
    <property type="match status" value="1"/>
</dbReference>
<comment type="miscellaneous">
    <text evidence="17">Bacitracin is thought to be involved in the inhibition of peptidoglycan synthesis by sequestering undecaprenyl diphosphate, thereby reducing the pool of lipid carrier available.</text>
</comment>
<evidence type="ECO:0000256" key="10">
    <source>
        <dbReference type="ARBA" id="ARBA00022989"/>
    </source>
</evidence>
<protein>
    <recommendedName>
        <fullName evidence="4 17">Undecaprenyl-diphosphatase</fullName>
        <ecNumber evidence="3 17">3.6.1.27</ecNumber>
    </recommendedName>
    <alternativeName>
        <fullName evidence="15 17">Bacitracin resistance protein</fullName>
    </alternativeName>
    <alternativeName>
        <fullName evidence="14 17">Undecaprenyl pyrophosphate phosphatase</fullName>
    </alternativeName>
</protein>
<gene>
    <name evidence="17" type="primary">uppP</name>
    <name evidence="18" type="ORF">H9942_02365</name>
</gene>
<evidence type="ECO:0000256" key="11">
    <source>
        <dbReference type="ARBA" id="ARBA00023136"/>
    </source>
</evidence>
<evidence type="ECO:0000256" key="2">
    <source>
        <dbReference type="ARBA" id="ARBA00010621"/>
    </source>
</evidence>
<reference evidence="18" key="2">
    <citation type="submission" date="2021-04" db="EMBL/GenBank/DDBJ databases">
        <authorList>
            <person name="Gilroy R."/>
        </authorList>
    </citation>
    <scope>NUCLEOTIDE SEQUENCE</scope>
    <source>
        <strain evidence="18">ChiBcolR8-3208</strain>
    </source>
</reference>
<evidence type="ECO:0000313" key="18">
    <source>
        <dbReference type="EMBL" id="HJB36897.1"/>
    </source>
</evidence>
<keyword evidence="5 17" id="KW-1003">Cell membrane</keyword>
<organism evidence="18 19">
    <name type="scientific">Candidatus Acutalibacter ornithocaccae</name>
    <dbReference type="NCBI Taxonomy" id="2838416"/>
    <lineage>
        <taxon>Bacteria</taxon>
        <taxon>Bacillati</taxon>
        <taxon>Bacillota</taxon>
        <taxon>Clostridia</taxon>
        <taxon>Eubacteriales</taxon>
        <taxon>Acutalibacteraceae</taxon>
        <taxon>Acutalibacter</taxon>
    </lineage>
</organism>
<evidence type="ECO:0000256" key="17">
    <source>
        <dbReference type="HAMAP-Rule" id="MF_01006"/>
    </source>
</evidence>
<dbReference type="Proteomes" id="UP000824214">
    <property type="component" value="Unassembled WGS sequence"/>
</dbReference>
<dbReference type="EMBL" id="DWXZ01000041">
    <property type="protein sequence ID" value="HJB36897.1"/>
    <property type="molecule type" value="Genomic_DNA"/>
</dbReference>
<evidence type="ECO:0000256" key="6">
    <source>
        <dbReference type="ARBA" id="ARBA00022692"/>
    </source>
</evidence>
<dbReference type="GO" id="GO:0008360">
    <property type="term" value="P:regulation of cell shape"/>
    <property type="evidence" value="ECO:0007669"/>
    <property type="project" value="UniProtKB-KW"/>
</dbReference>
<reference evidence="18" key="1">
    <citation type="journal article" date="2021" name="PeerJ">
        <title>Extensive microbial diversity within the chicken gut microbiome revealed by metagenomics and culture.</title>
        <authorList>
            <person name="Gilroy R."/>
            <person name="Ravi A."/>
            <person name="Getino M."/>
            <person name="Pursley I."/>
            <person name="Horton D.L."/>
            <person name="Alikhan N.F."/>
            <person name="Baker D."/>
            <person name="Gharbi K."/>
            <person name="Hall N."/>
            <person name="Watson M."/>
            <person name="Adriaenssens E.M."/>
            <person name="Foster-Nyarko E."/>
            <person name="Jarju S."/>
            <person name="Secka A."/>
            <person name="Antonio M."/>
            <person name="Oren A."/>
            <person name="Chaudhuri R.R."/>
            <person name="La Ragione R."/>
            <person name="Hildebrand F."/>
            <person name="Pallen M.J."/>
        </authorList>
    </citation>
    <scope>NUCLEOTIDE SEQUENCE</scope>
    <source>
        <strain evidence="18">ChiBcolR8-3208</strain>
    </source>
</reference>
<keyword evidence="9 17" id="KW-0573">Peptidoglycan synthesis</keyword>
<feature type="transmembrane region" description="Helical" evidence="17">
    <location>
        <begin position="248"/>
        <end position="268"/>
    </location>
</feature>
<dbReference type="InterPro" id="IPR003824">
    <property type="entry name" value="UppP"/>
</dbReference>
<evidence type="ECO:0000256" key="3">
    <source>
        <dbReference type="ARBA" id="ARBA00012374"/>
    </source>
</evidence>
<comment type="function">
    <text evidence="17">Catalyzes the dephosphorylation of undecaprenyl diphosphate (UPP). Confers resistance to bacitracin.</text>
</comment>
<evidence type="ECO:0000256" key="16">
    <source>
        <dbReference type="ARBA" id="ARBA00047594"/>
    </source>
</evidence>
<evidence type="ECO:0000256" key="5">
    <source>
        <dbReference type="ARBA" id="ARBA00022475"/>
    </source>
</evidence>
<keyword evidence="11 17" id="KW-0472">Membrane</keyword>